<keyword evidence="1" id="KW-0472">Membrane</keyword>
<dbReference type="EMBL" id="FNWV01000003">
    <property type="protein sequence ID" value="SEH51160.1"/>
    <property type="molecule type" value="Genomic_DNA"/>
</dbReference>
<name>A0A1H6IX12_RUMFL</name>
<organism evidence="2 3">
    <name type="scientific">Ruminococcus flavefaciens</name>
    <dbReference type="NCBI Taxonomy" id="1265"/>
    <lineage>
        <taxon>Bacteria</taxon>
        <taxon>Bacillati</taxon>
        <taxon>Bacillota</taxon>
        <taxon>Clostridia</taxon>
        <taxon>Eubacteriales</taxon>
        <taxon>Oscillospiraceae</taxon>
        <taxon>Ruminococcus</taxon>
    </lineage>
</organism>
<accession>A0A1H6IX12</accession>
<feature type="transmembrane region" description="Helical" evidence="1">
    <location>
        <begin position="30"/>
        <end position="50"/>
    </location>
</feature>
<dbReference type="RefSeq" id="WP_074715130.1">
    <property type="nucleotide sequence ID" value="NZ_FNWV01000003.1"/>
</dbReference>
<dbReference type="Proteomes" id="UP000183190">
    <property type="component" value="Unassembled WGS sequence"/>
</dbReference>
<evidence type="ECO:0000313" key="2">
    <source>
        <dbReference type="EMBL" id="SEH51160.1"/>
    </source>
</evidence>
<evidence type="ECO:0000256" key="1">
    <source>
        <dbReference type="SAM" id="Phobius"/>
    </source>
</evidence>
<feature type="transmembrane region" description="Helical" evidence="1">
    <location>
        <begin position="87"/>
        <end position="111"/>
    </location>
</feature>
<gene>
    <name evidence="2" type="ORF">SAMN02910265_01120</name>
</gene>
<keyword evidence="1" id="KW-1133">Transmembrane helix</keyword>
<protein>
    <submittedName>
        <fullName evidence="2">Uncharacterized protein</fullName>
    </submittedName>
</protein>
<proteinExistence type="predicted"/>
<keyword evidence="1" id="KW-0812">Transmembrane</keyword>
<feature type="transmembrane region" description="Helical" evidence="1">
    <location>
        <begin position="7"/>
        <end position="24"/>
    </location>
</feature>
<reference evidence="2 3" key="1">
    <citation type="submission" date="2016-10" db="EMBL/GenBank/DDBJ databases">
        <authorList>
            <person name="de Groot N.N."/>
        </authorList>
    </citation>
    <scope>NUCLEOTIDE SEQUENCE [LARGE SCALE GENOMIC DNA]</scope>
    <source>
        <strain evidence="2 3">YAD2003</strain>
    </source>
</reference>
<evidence type="ECO:0000313" key="3">
    <source>
        <dbReference type="Proteomes" id="UP000183190"/>
    </source>
</evidence>
<feature type="transmembrane region" description="Helical" evidence="1">
    <location>
        <begin position="57"/>
        <end position="75"/>
    </location>
</feature>
<dbReference type="AlphaFoldDB" id="A0A1H6IX12"/>
<sequence length="131" mass="15238">MKEQWKKVRYWFFMSLLTTMLIFMPLMMFVTVYCVINFLCSLVTAIVMSFDCFARPYVWYSGTAVFITFLMTAYLARDIANEEYGSIMAAAEIIAVIFFMPIPLITGLRVYRKGKKEEAEMLQNGGDYYGE</sequence>
<dbReference type="OrthoDB" id="1821682at2"/>